<dbReference type="EC" id="5.4.99.25" evidence="3"/>
<dbReference type="InterPro" id="IPR014780">
    <property type="entry name" value="tRNA_psdUridine_synth_TruB"/>
</dbReference>
<accession>A0AAN1EE14</accession>
<sequence length="287" mass="33312">MFYKINKPTNVFCNKYIRSWAKENNAEKIGQSGTLDPLASGLVIMATNSDTKILQYVKNQPKVYLAKMEFNLFSNTLDSDGEVKKLNYKKVTLQKLEKAIVKIKKQTYQMPPQFSSKKVKGKKALDLAYKNIAIKLKKQKIKIFSFELLEFNFEKQYAVFEVSVSSGTYIRSIAKDLAKYCNSSAILTSLKRKSIDNIFLNDLKENEFEKLNIKNLFNIKMHSLSIEDLNKLKNGQRVFLNYLNEKVFFIVDKNSAKVLATGKIKNKYFYPKNVFVERIKNELQRQV</sequence>
<keyword evidence="5" id="KW-0413">Isomerase</keyword>
<dbReference type="GO" id="GO:1990481">
    <property type="term" value="P:mRNA pseudouridine synthesis"/>
    <property type="evidence" value="ECO:0007669"/>
    <property type="project" value="TreeGrafter"/>
</dbReference>
<dbReference type="Proteomes" id="UP001164481">
    <property type="component" value="Chromosome"/>
</dbReference>
<organism evidence="7 8">
    <name type="scientific">Mycoplasmopsis synoviae</name>
    <name type="common">Mycoplasma synoviae</name>
    <dbReference type="NCBI Taxonomy" id="2109"/>
    <lineage>
        <taxon>Bacteria</taxon>
        <taxon>Bacillati</taxon>
        <taxon>Mycoplasmatota</taxon>
        <taxon>Mycoplasmoidales</taxon>
        <taxon>Metamycoplasmataceae</taxon>
        <taxon>Mycoplasmopsis</taxon>
    </lineage>
</organism>
<evidence type="ECO:0000256" key="4">
    <source>
        <dbReference type="ARBA" id="ARBA00022694"/>
    </source>
</evidence>
<dbReference type="PANTHER" id="PTHR13767">
    <property type="entry name" value="TRNA-PSEUDOURIDINE SYNTHASE"/>
    <property type="match status" value="1"/>
</dbReference>
<evidence type="ECO:0000256" key="1">
    <source>
        <dbReference type="ARBA" id="ARBA00000385"/>
    </source>
</evidence>
<dbReference type="EMBL" id="CP107525">
    <property type="protein sequence ID" value="UZW64329.1"/>
    <property type="molecule type" value="Genomic_DNA"/>
</dbReference>
<dbReference type="AlphaFoldDB" id="A0AAN1EE14"/>
<evidence type="ECO:0000256" key="2">
    <source>
        <dbReference type="ARBA" id="ARBA00005642"/>
    </source>
</evidence>
<reference evidence="7" key="2">
    <citation type="submission" date="2022-11" db="EMBL/GenBank/DDBJ databases">
        <title>complete genomes of mycoplasma synoviae ZX313 strain and SD2 strain.</title>
        <authorList>
            <person name="Zhong Q."/>
        </authorList>
    </citation>
    <scope>NUCLEOTIDE SEQUENCE</scope>
    <source>
        <strain evidence="7">SD2</strain>
    </source>
</reference>
<evidence type="ECO:0000259" key="6">
    <source>
        <dbReference type="Pfam" id="PF01509"/>
    </source>
</evidence>
<evidence type="ECO:0000313" key="7">
    <source>
        <dbReference type="EMBL" id="UZW64329.1"/>
    </source>
</evidence>
<dbReference type="InterPro" id="IPR002501">
    <property type="entry name" value="PsdUridine_synth_N"/>
</dbReference>
<dbReference type="Gene3D" id="3.30.2350.10">
    <property type="entry name" value="Pseudouridine synthase"/>
    <property type="match status" value="1"/>
</dbReference>
<dbReference type="GO" id="GO:0003723">
    <property type="term" value="F:RNA binding"/>
    <property type="evidence" value="ECO:0007669"/>
    <property type="project" value="InterPro"/>
</dbReference>
<dbReference type="SUPFAM" id="SSF55120">
    <property type="entry name" value="Pseudouridine synthase"/>
    <property type="match status" value="1"/>
</dbReference>
<dbReference type="Pfam" id="PF01509">
    <property type="entry name" value="TruB_N"/>
    <property type="match status" value="1"/>
</dbReference>
<name>A0AAN1EE14_MYCSY</name>
<feature type="domain" description="Pseudouridine synthase II N-terminal" evidence="6">
    <location>
        <begin position="25"/>
        <end position="170"/>
    </location>
</feature>
<reference evidence="7" key="1">
    <citation type="submission" date="2022-10" db="EMBL/GenBank/DDBJ databases">
        <authorList>
            <person name="Wei X."/>
        </authorList>
    </citation>
    <scope>NUCLEOTIDE SEQUENCE</scope>
    <source>
        <strain evidence="7">SD2</strain>
    </source>
</reference>
<comment type="similarity">
    <text evidence="2">Belongs to the pseudouridine synthase TruB family. Type 1 subfamily.</text>
</comment>
<evidence type="ECO:0000256" key="5">
    <source>
        <dbReference type="ARBA" id="ARBA00023235"/>
    </source>
</evidence>
<protein>
    <recommendedName>
        <fullName evidence="3">tRNA pseudouridine(55) synthase</fullName>
        <ecNumber evidence="3">5.4.99.25</ecNumber>
    </recommendedName>
</protein>
<dbReference type="GO" id="GO:0160148">
    <property type="term" value="F:tRNA pseudouridine(55) synthase activity"/>
    <property type="evidence" value="ECO:0007669"/>
    <property type="project" value="UniProtKB-EC"/>
</dbReference>
<evidence type="ECO:0000256" key="3">
    <source>
        <dbReference type="ARBA" id="ARBA00012787"/>
    </source>
</evidence>
<dbReference type="InterPro" id="IPR020103">
    <property type="entry name" value="PsdUridine_synth_cat_dom_sf"/>
</dbReference>
<gene>
    <name evidence="7" type="ORF">OIE46_03090</name>
</gene>
<dbReference type="GO" id="GO:0006400">
    <property type="term" value="P:tRNA modification"/>
    <property type="evidence" value="ECO:0007669"/>
    <property type="project" value="TreeGrafter"/>
</dbReference>
<dbReference type="PANTHER" id="PTHR13767:SF2">
    <property type="entry name" value="PSEUDOURIDYLATE SYNTHASE TRUB1"/>
    <property type="match status" value="1"/>
</dbReference>
<evidence type="ECO:0000313" key="8">
    <source>
        <dbReference type="Proteomes" id="UP001164481"/>
    </source>
</evidence>
<dbReference type="RefSeq" id="WP_011283702.1">
    <property type="nucleotide sequence ID" value="NZ_CP012624.1"/>
</dbReference>
<comment type="catalytic activity">
    <reaction evidence="1">
        <text>uridine(55) in tRNA = pseudouridine(55) in tRNA</text>
        <dbReference type="Rhea" id="RHEA:42532"/>
        <dbReference type="Rhea" id="RHEA-COMP:10101"/>
        <dbReference type="Rhea" id="RHEA-COMP:10102"/>
        <dbReference type="ChEBI" id="CHEBI:65314"/>
        <dbReference type="ChEBI" id="CHEBI:65315"/>
        <dbReference type="EC" id="5.4.99.25"/>
    </reaction>
</comment>
<proteinExistence type="inferred from homology"/>
<keyword evidence="4" id="KW-0819">tRNA processing</keyword>